<evidence type="ECO:0000256" key="1">
    <source>
        <dbReference type="SAM" id="MobiDB-lite"/>
    </source>
</evidence>
<name>A0A5B7I4G6_PORTR</name>
<dbReference type="EMBL" id="VSRR010044786">
    <property type="protein sequence ID" value="MPC77005.1"/>
    <property type="molecule type" value="Genomic_DNA"/>
</dbReference>
<reference evidence="2 3" key="1">
    <citation type="submission" date="2019-05" db="EMBL/GenBank/DDBJ databases">
        <title>Another draft genome of Portunus trituberculatus and its Hox gene families provides insights of decapod evolution.</title>
        <authorList>
            <person name="Jeong J.-H."/>
            <person name="Song I."/>
            <person name="Kim S."/>
            <person name="Choi T."/>
            <person name="Kim D."/>
            <person name="Ryu S."/>
            <person name="Kim W."/>
        </authorList>
    </citation>
    <scope>NUCLEOTIDE SEQUENCE [LARGE SCALE GENOMIC DNA]</scope>
    <source>
        <tissue evidence="2">Muscle</tissue>
    </source>
</reference>
<keyword evidence="3" id="KW-1185">Reference proteome</keyword>
<feature type="region of interest" description="Disordered" evidence="1">
    <location>
        <begin position="78"/>
        <end position="119"/>
    </location>
</feature>
<proteinExistence type="predicted"/>
<protein>
    <submittedName>
        <fullName evidence="2">Uncharacterized protein</fullName>
    </submittedName>
</protein>
<organism evidence="2 3">
    <name type="scientific">Portunus trituberculatus</name>
    <name type="common">Swimming crab</name>
    <name type="synonym">Neptunus trituberculatus</name>
    <dbReference type="NCBI Taxonomy" id="210409"/>
    <lineage>
        <taxon>Eukaryota</taxon>
        <taxon>Metazoa</taxon>
        <taxon>Ecdysozoa</taxon>
        <taxon>Arthropoda</taxon>
        <taxon>Crustacea</taxon>
        <taxon>Multicrustacea</taxon>
        <taxon>Malacostraca</taxon>
        <taxon>Eumalacostraca</taxon>
        <taxon>Eucarida</taxon>
        <taxon>Decapoda</taxon>
        <taxon>Pleocyemata</taxon>
        <taxon>Brachyura</taxon>
        <taxon>Eubrachyura</taxon>
        <taxon>Portunoidea</taxon>
        <taxon>Portunidae</taxon>
        <taxon>Portuninae</taxon>
        <taxon>Portunus</taxon>
    </lineage>
</organism>
<gene>
    <name evidence="2" type="ORF">E2C01_071442</name>
</gene>
<comment type="caution">
    <text evidence="2">The sequence shown here is derived from an EMBL/GenBank/DDBJ whole genome shotgun (WGS) entry which is preliminary data.</text>
</comment>
<evidence type="ECO:0000313" key="2">
    <source>
        <dbReference type="EMBL" id="MPC77005.1"/>
    </source>
</evidence>
<accession>A0A5B7I4G6</accession>
<evidence type="ECO:0000313" key="3">
    <source>
        <dbReference type="Proteomes" id="UP000324222"/>
    </source>
</evidence>
<sequence length="119" mass="13211">MLEEFLILVTFWTEDLSTITKLPGSNNAAAAPTITNKLQAQAQGSATQQHFWRLCFSPQQHFWRLCFPNSIIMVILRGRDPRAPAQPSTSTQTQPTQPQPPTQTSTPAQTYTPTQPTGT</sequence>
<dbReference type="Proteomes" id="UP000324222">
    <property type="component" value="Unassembled WGS sequence"/>
</dbReference>
<feature type="compositionally biased region" description="Low complexity" evidence="1">
    <location>
        <begin position="83"/>
        <end position="119"/>
    </location>
</feature>
<dbReference type="AlphaFoldDB" id="A0A5B7I4G6"/>